<sequence length="241" mass="25703">MNGNLILFLFLSVVSLLGTLLGSALGLLIKKPSKKLLASMIGFAGGLMFSVVVFDLIPECLNKWSFIYTLITIIMGIIFIYIVDNFLRKRNICTNKHLQIAILTAVGLMLHNFPEGIIMGCSFVVGGSLGLKMCILIAIHDVPEGLAVTAPMLASNVNPLKIFIYTAITALPTAFGAAMGLFIGNISQTVLGTSLGLASGIMLYVVCFSMIPEAIEFSGGNRSKMGILLGILFGFVMCTAL</sequence>
<feature type="transmembrane region" description="Helical" evidence="5">
    <location>
        <begin position="117"/>
        <end position="142"/>
    </location>
</feature>
<evidence type="ECO:0000256" key="3">
    <source>
        <dbReference type="ARBA" id="ARBA00022989"/>
    </source>
</evidence>
<dbReference type="AlphaFoldDB" id="A0A1W1XW54"/>
<reference evidence="6 7" key="1">
    <citation type="submission" date="2017-04" db="EMBL/GenBank/DDBJ databases">
        <authorList>
            <person name="Afonso C.L."/>
            <person name="Miller P.J."/>
            <person name="Scott M.A."/>
            <person name="Spackman E."/>
            <person name="Goraichik I."/>
            <person name="Dimitrov K.M."/>
            <person name="Suarez D.L."/>
            <person name="Swayne D.E."/>
        </authorList>
    </citation>
    <scope>NUCLEOTIDE SEQUENCE [LARGE SCALE GENOMIC DNA]</scope>
    <source>
        <strain evidence="6 7">DSM 12555</strain>
    </source>
</reference>
<proteinExistence type="predicted"/>
<comment type="subcellular location">
    <subcellularLocation>
        <location evidence="1">Membrane</location>
        <topology evidence="1">Multi-pass membrane protein</topology>
    </subcellularLocation>
</comment>
<feature type="transmembrane region" description="Helical" evidence="5">
    <location>
        <begin position="6"/>
        <end position="29"/>
    </location>
</feature>
<dbReference type="GO" id="GO:0046873">
    <property type="term" value="F:metal ion transmembrane transporter activity"/>
    <property type="evidence" value="ECO:0007669"/>
    <property type="project" value="InterPro"/>
</dbReference>
<dbReference type="PANTHER" id="PTHR16950:SF16">
    <property type="entry name" value="ZINC TRANSPORTER ZIP13"/>
    <property type="match status" value="1"/>
</dbReference>
<evidence type="ECO:0000256" key="2">
    <source>
        <dbReference type="ARBA" id="ARBA00022692"/>
    </source>
</evidence>
<accession>A0A1W1XW54</accession>
<feature type="transmembrane region" description="Helical" evidence="5">
    <location>
        <begin position="36"/>
        <end position="54"/>
    </location>
</feature>
<dbReference type="EMBL" id="FWXH01000022">
    <property type="protein sequence ID" value="SMC28163.1"/>
    <property type="molecule type" value="Genomic_DNA"/>
</dbReference>
<keyword evidence="3 5" id="KW-1133">Transmembrane helix</keyword>
<keyword evidence="7" id="KW-1185">Reference proteome</keyword>
<dbReference type="GO" id="GO:0016020">
    <property type="term" value="C:membrane"/>
    <property type="evidence" value="ECO:0007669"/>
    <property type="project" value="UniProtKB-SubCell"/>
</dbReference>
<dbReference type="Proteomes" id="UP000192468">
    <property type="component" value="Unassembled WGS sequence"/>
</dbReference>
<gene>
    <name evidence="6" type="ORF">SAMN02745134_03418</name>
</gene>
<dbReference type="Pfam" id="PF02535">
    <property type="entry name" value="Zip"/>
    <property type="match status" value="1"/>
</dbReference>
<feature type="transmembrane region" description="Helical" evidence="5">
    <location>
        <begin position="223"/>
        <end position="240"/>
    </location>
</feature>
<protein>
    <submittedName>
        <fullName evidence="6">Zinc transporter, ZIP family</fullName>
    </submittedName>
</protein>
<evidence type="ECO:0000313" key="6">
    <source>
        <dbReference type="EMBL" id="SMC28163.1"/>
    </source>
</evidence>
<dbReference type="STRING" id="1121291.SAMN02745134_03418"/>
<dbReference type="RefSeq" id="WP_242950587.1">
    <property type="nucleotide sequence ID" value="NZ_FWXH01000022.1"/>
</dbReference>
<feature type="transmembrane region" description="Helical" evidence="5">
    <location>
        <begin position="190"/>
        <end position="211"/>
    </location>
</feature>
<keyword evidence="2 5" id="KW-0812">Transmembrane</keyword>
<evidence type="ECO:0000256" key="4">
    <source>
        <dbReference type="ARBA" id="ARBA00023136"/>
    </source>
</evidence>
<organism evidence="6 7">
    <name type="scientific">Clostridium acidisoli DSM 12555</name>
    <dbReference type="NCBI Taxonomy" id="1121291"/>
    <lineage>
        <taxon>Bacteria</taxon>
        <taxon>Bacillati</taxon>
        <taxon>Bacillota</taxon>
        <taxon>Clostridia</taxon>
        <taxon>Eubacteriales</taxon>
        <taxon>Clostridiaceae</taxon>
        <taxon>Clostridium</taxon>
    </lineage>
</organism>
<feature type="transmembrane region" description="Helical" evidence="5">
    <location>
        <begin position="66"/>
        <end position="87"/>
    </location>
</feature>
<keyword evidence="4 5" id="KW-0472">Membrane</keyword>
<dbReference type="PANTHER" id="PTHR16950">
    <property type="entry name" value="ZINC TRANSPORTER SLC39A7 HISTIDINE-RICH MEMBRANE PROTEIN KE4"/>
    <property type="match status" value="1"/>
</dbReference>
<name>A0A1W1XW54_9CLOT</name>
<evidence type="ECO:0000256" key="1">
    <source>
        <dbReference type="ARBA" id="ARBA00004141"/>
    </source>
</evidence>
<feature type="transmembrane region" description="Helical" evidence="5">
    <location>
        <begin position="162"/>
        <end position="183"/>
    </location>
</feature>
<dbReference type="InterPro" id="IPR003689">
    <property type="entry name" value="ZIP"/>
</dbReference>
<evidence type="ECO:0000256" key="5">
    <source>
        <dbReference type="SAM" id="Phobius"/>
    </source>
</evidence>
<evidence type="ECO:0000313" key="7">
    <source>
        <dbReference type="Proteomes" id="UP000192468"/>
    </source>
</evidence>